<dbReference type="OrthoDB" id="9802127at2"/>
<dbReference type="PANTHER" id="PTHR30632:SF0">
    <property type="entry name" value="SULFATE-BINDING PROTEIN"/>
    <property type="match status" value="1"/>
</dbReference>
<evidence type="ECO:0000313" key="6">
    <source>
        <dbReference type="Proteomes" id="UP000030856"/>
    </source>
</evidence>
<dbReference type="eggNOG" id="COG0725">
    <property type="taxonomic scope" value="Bacteria"/>
</dbReference>
<dbReference type="EMBL" id="JRAA01000003">
    <property type="protein sequence ID" value="KHF24285.1"/>
    <property type="molecule type" value="Genomic_DNA"/>
</dbReference>
<evidence type="ECO:0000256" key="4">
    <source>
        <dbReference type="PIRSR" id="PIRSR004846-1"/>
    </source>
</evidence>
<keyword evidence="3" id="KW-0732">Signal</keyword>
<sequence length="269" mass="29323">MVPSTNNNKIVFSEVCMIKPFPQLKLLLSLLLAISFVLSGCVQTKDPLIVYSGKGMKKAMDEIVRLYEKLHGVKVSIIYAGSNTLLGTIEETGVGDIFLPGSRSYIKKAGTLIANSYYVAKHVPTFAVRKDNKKGLKNYADLIEDGVQIAIANKEMAAIGNVAKAIMNGGSEEKSFRKNIAIVGSTVNEILSLVVDREVDAALVWTDMLTWEAAAGLVEITIPETVNKPKEIWIAELSDSSRPEEAKAFAKFVVSEQGQAIFKMYGFGI</sequence>
<keyword evidence="4" id="KW-0500">Molybdenum</keyword>
<dbReference type="InterPro" id="IPR050682">
    <property type="entry name" value="ModA/WtpA"/>
</dbReference>
<proteinExistence type="inferred from homology"/>
<dbReference type="Proteomes" id="UP000030856">
    <property type="component" value="Unassembled WGS sequence"/>
</dbReference>
<dbReference type="InterPro" id="IPR005950">
    <property type="entry name" value="ModA"/>
</dbReference>
<dbReference type="STRING" id="2340.JV46_27160"/>
<reference evidence="5 6" key="1">
    <citation type="journal article" date="2014" name="BMC Genomics">
        <title>The genome of the intracellular bacterium of the coastal bivalve, Solemya velum: a blueprint for thriving in and out of symbiosis.</title>
        <authorList>
            <person name="Dmytrenko O."/>
            <person name="Russell S.L."/>
            <person name="Loo W.T."/>
            <person name="Fontanez K.M."/>
            <person name="Liao L."/>
            <person name="Roeselers G."/>
            <person name="Sharma R."/>
            <person name="Stewart F.J."/>
            <person name="Newton I.L."/>
            <person name="Woyke T."/>
            <person name="Wu D."/>
            <person name="Lang J.M."/>
            <person name="Eisen J.A."/>
            <person name="Cavanaugh C.M."/>
        </authorList>
    </citation>
    <scope>NUCLEOTIDE SEQUENCE [LARGE SCALE GENOMIC DNA]</scope>
    <source>
        <strain evidence="5 6">WH</strain>
    </source>
</reference>
<dbReference type="NCBIfam" id="TIGR01256">
    <property type="entry name" value="modA"/>
    <property type="match status" value="1"/>
</dbReference>
<evidence type="ECO:0000256" key="1">
    <source>
        <dbReference type="ARBA" id="ARBA00009175"/>
    </source>
</evidence>
<feature type="binding site" evidence="4">
    <location>
        <position position="187"/>
    </location>
    <ligand>
        <name>molybdate</name>
        <dbReference type="ChEBI" id="CHEBI:36264"/>
    </ligand>
</feature>
<evidence type="ECO:0000256" key="2">
    <source>
        <dbReference type="ARBA" id="ARBA00022723"/>
    </source>
</evidence>
<dbReference type="PANTHER" id="PTHR30632">
    <property type="entry name" value="MOLYBDATE-BINDING PERIPLASMIC PROTEIN"/>
    <property type="match status" value="1"/>
</dbReference>
<dbReference type="GO" id="GO:0015689">
    <property type="term" value="P:molybdate ion transport"/>
    <property type="evidence" value="ECO:0007669"/>
    <property type="project" value="InterPro"/>
</dbReference>
<feature type="binding site" evidence="4">
    <location>
        <position position="82"/>
    </location>
    <ligand>
        <name>molybdate</name>
        <dbReference type="ChEBI" id="CHEBI:36264"/>
    </ligand>
</feature>
<protein>
    <submittedName>
        <fullName evidence="5">ABC-type molybdenum transporter ModCBA, subunit A2</fullName>
    </submittedName>
</protein>
<name>A0A0B0H588_SOVGS</name>
<comment type="caution">
    <text evidence="5">The sequence shown here is derived from an EMBL/GenBank/DDBJ whole genome shotgun (WGS) entry which is preliminary data.</text>
</comment>
<dbReference type="GO" id="GO:0046872">
    <property type="term" value="F:metal ion binding"/>
    <property type="evidence" value="ECO:0007669"/>
    <property type="project" value="UniProtKB-KW"/>
</dbReference>
<keyword evidence="2 4" id="KW-0479">Metal-binding</keyword>
<gene>
    <name evidence="5" type="primary">modA2</name>
    <name evidence="5" type="ORF">JV46_27160</name>
</gene>
<evidence type="ECO:0000256" key="3">
    <source>
        <dbReference type="ARBA" id="ARBA00022729"/>
    </source>
</evidence>
<dbReference type="PIRSF" id="PIRSF004846">
    <property type="entry name" value="ModA"/>
    <property type="match status" value="1"/>
</dbReference>
<accession>A0A0B0H588</accession>
<dbReference type="Gene3D" id="3.40.190.10">
    <property type="entry name" value="Periplasmic binding protein-like II"/>
    <property type="match status" value="2"/>
</dbReference>
<comment type="similarity">
    <text evidence="1">Belongs to the bacterial solute-binding protein ModA family.</text>
</comment>
<evidence type="ECO:0000313" key="5">
    <source>
        <dbReference type="EMBL" id="KHF24285.1"/>
    </source>
</evidence>
<organism evidence="5 6">
    <name type="scientific">Solemya velum gill symbiont</name>
    <dbReference type="NCBI Taxonomy" id="2340"/>
    <lineage>
        <taxon>Bacteria</taxon>
        <taxon>Pseudomonadati</taxon>
        <taxon>Pseudomonadota</taxon>
        <taxon>Gammaproteobacteria</taxon>
        <taxon>sulfur-oxidizing symbionts</taxon>
    </lineage>
</organism>
<dbReference type="AlphaFoldDB" id="A0A0B0H588"/>
<keyword evidence="6" id="KW-1185">Reference proteome</keyword>
<dbReference type="SUPFAM" id="SSF53850">
    <property type="entry name" value="Periplasmic binding protein-like II"/>
    <property type="match status" value="1"/>
</dbReference>
<dbReference type="GO" id="GO:0030973">
    <property type="term" value="F:molybdate ion binding"/>
    <property type="evidence" value="ECO:0007669"/>
    <property type="project" value="TreeGrafter"/>
</dbReference>
<dbReference type="Pfam" id="PF13531">
    <property type="entry name" value="SBP_bac_11"/>
    <property type="match status" value="1"/>
</dbReference>